<keyword evidence="5" id="KW-1185">Reference proteome</keyword>
<evidence type="ECO:0000256" key="2">
    <source>
        <dbReference type="PROSITE-ProRule" id="PRU00703"/>
    </source>
</evidence>
<dbReference type="Proteomes" id="UP000613840">
    <property type="component" value="Unassembled WGS sequence"/>
</dbReference>
<dbReference type="SUPFAM" id="SSF54631">
    <property type="entry name" value="CBS-domain pair"/>
    <property type="match status" value="1"/>
</dbReference>
<feature type="domain" description="CBS" evidence="3">
    <location>
        <begin position="75"/>
        <end position="137"/>
    </location>
</feature>
<keyword evidence="1 2" id="KW-0129">CBS domain</keyword>
<reference evidence="4" key="2">
    <citation type="submission" date="2020-09" db="EMBL/GenBank/DDBJ databases">
        <authorList>
            <person name="Sun Q."/>
            <person name="Zhou Y."/>
        </authorList>
    </citation>
    <scope>NUCLEOTIDE SEQUENCE</scope>
    <source>
        <strain evidence="4">CGMCC 4.7306</strain>
    </source>
</reference>
<dbReference type="InterPro" id="IPR046342">
    <property type="entry name" value="CBS_dom_sf"/>
</dbReference>
<accession>A0A917S421</accession>
<sequence>MHISDILRTKGTEVVMVPPDLLVRELLDVFKARNLGAVVVSVEDRVALGIVSERDVVRHLTDGPTTLDQPVHLIMTPADRMHTCTASDTVDSLAQLMTERRVRHIPVLDDDGLLAGIVSIGDVLKTRIGELTSERDELEAYVST</sequence>
<dbReference type="PANTHER" id="PTHR43080:SF2">
    <property type="entry name" value="CBS DOMAIN-CONTAINING PROTEIN"/>
    <property type="match status" value="1"/>
</dbReference>
<dbReference type="EMBL" id="BMMZ01000002">
    <property type="protein sequence ID" value="GGL53991.1"/>
    <property type="molecule type" value="Genomic_DNA"/>
</dbReference>
<dbReference type="Pfam" id="PF00571">
    <property type="entry name" value="CBS"/>
    <property type="match status" value="2"/>
</dbReference>
<name>A0A917S421_9ACTN</name>
<dbReference type="InterPro" id="IPR000644">
    <property type="entry name" value="CBS_dom"/>
</dbReference>
<gene>
    <name evidence="4" type="ORF">GCM10011575_10490</name>
</gene>
<dbReference type="PROSITE" id="PS51371">
    <property type="entry name" value="CBS"/>
    <property type="match status" value="2"/>
</dbReference>
<evidence type="ECO:0000313" key="5">
    <source>
        <dbReference type="Proteomes" id="UP000613840"/>
    </source>
</evidence>
<dbReference type="SMART" id="SM00116">
    <property type="entry name" value="CBS"/>
    <property type="match status" value="2"/>
</dbReference>
<dbReference type="RefSeq" id="WP_188894113.1">
    <property type="nucleotide sequence ID" value="NZ_BMMZ01000002.1"/>
</dbReference>
<dbReference type="InterPro" id="IPR051257">
    <property type="entry name" value="Diverse_CBS-Domain"/>
</dbReference>
<dbReference type="Gene3D" id="3.10.580.10">
    <property type="entry name" value="CBS-domain"/>
    <property type="match status" value="1"/>
</dbReference>
<dbReference type="PANTHER" id="PTHR43080">
    <property type="entry name" value="CBS DOMAIN-CONTAINING PROTEIN CBSX3, MITOCHONDRIAL"/>
    <property type="match status" value="1"/>
</dbReference>
<organism evidence="4 5">
    <name type="scientific">Microlunatus endophyticus</name>
    <dbReference type="NCBI Taxonomy" id="1716077"/>
    <lineage>
        <taxon>Bacteria</taxon>
        <taxon>Bacillati</taxon>
        <taxon>Actinomycetota</taxon>
        <taxon>Actinomycetes</taxon>
        <taxon>Propionibacteriales</taxon>
        <taxon>Propionibacteriaceae</taxon>
        <taxon>Microlunatus</taxon>
    </lineage>
</organism>
<protein>
    <submittedName>
        <fullName evidence="4">CBS domain-containing protein</fullName>
    </submittedName>
</protein>
<proteinExistence type="predicted"/>
<evidence type="ECO:0000259" key="3">
    <source>
        <dbReference type="PROSITE" id="PS51371"/>
    </source>
</evidence>
<reference evidence="4" key="1">
    <citation type="journal article" date="2014" name="Int. J. Syst. Evol. Microbiol.">
        <title>Complete genome sequence of Corynebacterium casei LMG S-19264T (=DSM 44701T), isolated from a smear-ripened cheese.</title>
        <authorList>
            <consortium name="US DOE Joint Genome Institute (JGI-PGF)"/>
            <person name="Walter F."/>
            <person name="Albersmeier A."/>
            <person name="Kalinowski J."/>
            <person name="Ruckert C."/>
        </authorList>
    </citation>
    <scope>NUCLEOTIDE SEQUENCE</scope>
    <source>
        <strain evidence="4">CGMCC 4.7306</strain>
    </source>
</reference>
<evidence type="ECO:0000313" key="4">
    <source>
        <dbReference type="EMBL" id="GGL53991.1"/>
    </source>
</evidence>
<evidence type="ECO:0000256" key="1">
    <source>
        <dbReference type="ARBA" id="ARBA00023122"/>
    </source>
</evidence>
<feature type="domain" description="CBS" evidence="3">
    <location>
        <begin position="8"/>
        <end position="67"/>
    </location>
</feature>
<dbReference type="AlphaFoldDB" id="A0A917S421"/>
<comment type="caution">
    <text evidence="4">The sequence shown here is derived from an EMBL/GenBank/DDBJ whole genome shotgun (WGS) entry which is preliminary data.</text>
</comment>